<organism evidence="8 9">
    <name type="scientific">Candidatus Dojkabacteria bacterium</name>
    <dbReference type="NCBI Taxonomy" id="2099670"/>
    <lineage>
        <taxon>Bacteria</taxon>
        <taxon>Candidatus Dojkabacteria</taxon>
    </lineage>
</organism>
<keyword evidence="2" id="KW-1003">Cell membrane</keyword>
<dbReference type="EMBL" id="JAGQLF010000045">
    <property type="protein sequence ID" value="MCA9387084.1"/>
    <property type="molecule type" value="Genomic_DNA"/>
</dbReference>
<accession>A0A955RLH7</accession>
<dbReference type="GO" id="GO:0005886">
    <property type="term" value="C:plasma membrane"/>
    <property type="evidence" value="ECO:0007669"/>
    <property type="project" value="UniProtKB-SubCell"/>
</dbReference>
<dbReference type="Proteomes" id="UP000714915">
    <property type="component" value="Unassembled WGS sequence"/>
</dbReference>
<feature type="transmembrane region" description="Helical" evidence="6">
    <location>
        <begin position="423"/>
        <end position="443"/>
    </location>
</feature>
<reference evidence="8" key="2">
    <citation type="journal article" date="2021" name="Microbiome">
        <title>Successional dynamics and alternative stable states in a saline activated sludge microbial community over 9 years.</title>
        <authorList>
            <person name="Wang Y."/>
            <person name="Ye J."/>
            <person name="Ju F."/>
            <person name="Liu L."/>
            <person name="Boyd J.A."/>
            <person name="Deng Y."/>
            <person name="Parks D.H."/>
            <person name="Jiang X."/>
            <person name="Yin X."/>
            <person name="Woodcroft B.J."/>
            <person name="Tyson G.W."/>
            <person name="Hugenholtz P."/>
            <person name="Polz M.F."/>
            <person name="Zhang T."/>
        </authorList>
    </citation>
    <scope>NUCLEOTIDE SEQUENCE</scope>
    <source>
        <strain evidence="8">HKST-UBA09</strain>
    </source>
</reference>
<evidence type="ECO:0000256" key="1">
    <source>
        <dbReference type="ARBA" id="ARBA00004651"/>
    </source>
</evidence>
<feature type="transmembrane region" description="Helical" evidence="6">
    <location>
        <begin position="21"/>
        <end position="47"/>
    </location>
</feature>
<dbReference type="PANTHER" id="PTHR30619:SF7">
    <property type="entry name" value="BETA-LACTAMASE DOMAIN PROTEIN"/>
    <property type="match status" value="1"/>
</dbReference>
<dbReference type="NCBIfam" id="TIGR00360">
    <property type="entry name" value="ComEC_N-term"/>
    <property type="match status" value="1"/>
</dbReference>
<dbReference type="InterPro" id="IPR052159">
    <property type="entry name" value="Competence_DNA_uptake"/>
</dbReference>
<evidence type="ECO:0000256" key="5">
    <source>
        <dbReference type="ARBA" id="ARBA00023136"/>
    </source>
</evidence>
<feature type="domain" description="ComEC/Rec2-related protein" evidence="7">
    <location>
        <begin position="214"/>
        <end position="473"/>
    </location>
</feature>
<feature type="transmembrane region" description="Helical" evidence="6">
    <location>
        <begin position="455"/>
        <end position="474"/>
    </location>
</feature>
<dbReference type="Pfam" id="PF03772">
    <property type="entry name" value="Competence"/>
    <property type="match status" value="1"/>
</dbReference>
<feature type="transmembrane region" description="Helical" evidence="6">
    <location>
        <begin position="397"/>
        <end position="416"/>
    </location>
</feature>
<keyword evidence="4 6" id="KW-1133">Transmembrane helix</keyword>
<keyword evidence="5 6" id="KW-0472">Membrane</keyword>
<dbReference type="InterPro" id="IPR004477">
    <property type="entry name" value="ComEC_N"/>
</dbReference>
<dbReference type="PANTHER" id="PTHR30619">
    <property type="entry name" value="DNA INTERNALIZATION/COMPETENCE PROTEIN COMEC/REC2"/>
    <property type="match status" value="1"/>
</dbReference>
<feature type="transmembrane region" description="Helical" evidence="6">
    <location>
        <begin position="273"/>
        <end position="297"/>
    </location>
</feature>
<keyword evidence="3 6" id="KW-0812">Transmembrane</keyword>
<evidence type="ECO:0000256" key="3">
    <source>
        <dbReference type="ARBA" id="ARBA00022692"/>
    </source>
</evidence>
<name>A0A955RLH7_9BACT</name>
<sequence length="485" mass="54568">MTIPKYALYRFRRFNRNLAKLKSHLAVLFCFGLILGIISNSLLVILLFSVTLIILRFRIISSFFLLTGLLLGTIWIQHSLKLLDDAKVMNEYFENVNLEVVEPPIKNDYSQSIIVKLEGIYGNAIAEIPTSFKLEVGSKILASAQITYHKFQPELKKYEDHLISKKVLYKLEIIEIFSVKNSGTLYSLQSVRRNFITELNNLLPPEHAGLVNGMLFGTNEGISDTSIEILKNTGLTHIISASGFNVMIVYTTIKSVLFLLKRTYRNIISLSVTFLYILLIGVHILPALRAFYMLLLLIIGKELGRKPTVVLLILASASLILLSYPLYYKNISFQLSLIATSCLFIFSENFSLWFDKRNIPEVLSEPLSATLSVLTGTTPVSFFAFGKVSLIAPLSNLILVPLTPIIMYLGVCLLLISRISTNILANLFIFIVKIICSFFFNTATLLSNENLSSTSSSIVVLVFVFIIISILIYIDKKNVSQKFKN</sequence>
<reference evidence="8" key="1">
    <citation type="submission" date="2020-04" db="EMBL/GenBank/DDBJ databases">
        <authorList>
            <person name="Zhang T."/>
        </authorList>
    </citation>
    <scope>NUCLEOTIDE SEQUENCE</scope>
    <source>
        <strain evidence="8">HKST-UBA09</strain>
    </source>
</reference>
<comment type="subcellular location">
    <subcellularLocation>
        <location evidence="1">Cell membrane</location>
        <topology evidence="1">Multi-pass membrane protein</topology>
    </subcellularLocation>
</comment>
<feature type="transmembrane region" description="Helical" evidence="6">
    <location>
        <begin position="333"/>
        <end position="354"/>
    </location>
</feature>
<evidence type="ECO:0000259" key="7">
    <source>
        <dbReference type="Pfam" id="PF03772"/>
    </source>
</evidence>
<evidence type="ECO:0000256" key="4">
    <source>
        <dbReference type="ARBA" id="ARBA00022989"/>
    </source>
</evidence>
<evidence type="ECO:0000313" key="9">
    <source>
        <dbReference type="Proteomes" id="UP000714915"/>
    </source>
</evidence>
<feature type="transmembrane region" description="Helical" evidence="6">
    <location>
        <begin position="235"/>
        <end position="253"/>
    </location>
</feature>
<gene>
    <name evidence="8" type="ORF">KC669_03555</name>
</gene>
<evidence type="ECO:0000256" key="2">
    <source>
        <dbReference type="ARBA" id="ARBA00022475"/>
    </source>
</evidence>
<feature type="transmembrane region" description="Helical" evidence="6">
    <location>
        <begin position="53"/>
        <end position="76"/>
    </location>
</feature>
<dbReference type="AlphaFoldDB" id="A0A955RLH7"/>
<evidence type="ECO:0000256" key="6">
    <source>
        <dbReference type="SAM" id="Phobius"/>
    </source>
</evidence>
<evidence type="ECO:0000313" key="8">
    <source>
        <dbReference type="EMBL" id="MCA9387084.1"/>
    </source>
</evidence>
<protein>
    <submittedName>
        <fullName evidence="8">ComEC/Rec2 family competence protein</fullName>
    </submittedName>
</protein>
<comment type="caution">
    <text evidence="8">The sequence shown here is derived from an EMBL/GenBank/DDBJ whole genome shotgun (WGS) entry which is preliminary data.</text>
</comment>
<proteinExistence type="predicted"/>
<feature type="transmembrane region" description="Helical" evidence="6">
    <location>
        <begin position="309"/>
        <end position="327"/>
    </location>
</feature>